<dbReference type="Proteomes" id="UP000235145">
    <property type="component" value="Unassembled WGS sequence"/>
</dbReference>
<sequence length="156" mass="17923">MSILCRHACTITMRCCVKEIPEISHQSDSRDRENVKLISDSYYSFESCLDTKQQISLKEFESDYTYGGLKSKTDGEVICKLMNVFIPNPEEINIHVPYFQSNKCSEIKKRISSAGETIYVNSKKEHRMCLTCGERVPHNLRTYPVRIATAQSTKDI</sequence>
<name>A0A9R1V3E8_LACSA</name>
<evidence type="ECO:0000313" key="1">
    <source>
        <dbReference type="EMBL" id="KAJ0198134.1"/>
    </source>
</evidence>
<keyword evidence="2" id="KW-1185">Reference proteome</keyword>
<gene>
    <name evidence="1" type="ORF">LSAT_V11C700381430</name>
</gene>
<protein>
    <submittedName>
        <fullName evidence="1">Uncharacterized protein</fullName>
    </submittedName>
</protein>
<evidence type="ECO:0000313" key="2">
    <source>
        <dbReference type="Proteomes" id="UP000235145"/>
    </source>
</evidence>
<comment type="caution">
    <text evidence="1">The sequence shown here is derived from an EMBL/GenBank/DDBJ whole genome shotgun (WGS) entry which is preliminary data.</text>
</comment>
<reference evidence="1 2" key="1">
    <citation type="journal article" date="2017" name="Nat. Commun.">
        <title>Genome assembly with in vitro proximity ligation data and whole-genome triplication in lettuce.</title>
        <authorList>
            <person name="Reyes-Chin-Wo S."/>
            <person name="Wang Z."/>
            <person name="Yang X."/>
            <person name="Kozik A."/>
            <person name="Arikit S."/>
            <person name="Song C."/>
            <person name="Xia L."/>
            <person name="Froenicke L."/>
            <person name="Lavelle D.O."/>
            <person name="Truco M.J."/>
            <person name="Xia R."/>
            <person name="Zhu S."/>
            <person name="Xu C."/>
            <person name="Xu H."/>
            <person name="Xu X."/>
            <person name="Cox K."/>
            <person name="Korf I."/>
            <person name="Meyers B.C."/>
            <person name="Michelmore R.W."/>
        </authorList>
    </citation>
    <scope>NUCLEOTIDE SEQUENCE [LARGE SCALE GENOMIC DNA]</scope>
    <source>
        <strain evidence="2">cv. Salinas</strain>
        <tissue evidence="1">Seedlings</tissue>
    </source>
</reference>
<organism evidence="1 2">
    <name type="scientific">Lactuca sativa</name>
    <name type="common">Garden lettuce</name>
    <dbReference type="NCBI Taxonomy" id="4236"/>
    <lineage>
        <taxon>Eukaryota</taxon>
        <taxon>Viridiplantae</taxon>
        <taxon>Streptophyta</taxon>
        <taxon>Embryophyta</taxon>
        <taxon>Tracheophyta</taxon>
        <taxon>Spermatophyta</taxon>
        <taxon>Magnoliopsida</taxon>
        <taxon>eudicotyledons</taxon>
        <taxon>Gunneridae</taxon>
        <taxon>Pentapetalae</taxon>
        <taxon>asterids</taxon>
        <taxon>campanulids</taxon>
        <taxon>Asterales</taxon>
        <taxon>Asteraceae</taxon>
        <taxon>Cichorioideae</taxon>
        <taxon>Cichorieae</taxon>
        <taxon>Lactucinae</taxon>
        <taxon>Lactuca</taxon>
    </lineage>
</organism>
<dbReference type="EMBL" id="NBSK02000007">
    <property type="protein sequence ID" value="KAJ0198134.1"/>
    <property type="molecule type" value="Genomic_DNA"/>
</dbReference>
<proteinExistence type="predicted"/>
<accession>A0A9R1V3E8</accession>
<dbReference type="AlphaFoldDB" id="A0A9R1V3E8"/>